<dbReference type="RefSeq" id="WP_272140399.1">
    <property type="nucleotide sequence ID" value="NZ_JAQLOI010000003.1"/>
</dbReference>
<dbReference type="InterPro" id="IPR024370">
    <property type="entry name" value="PBP_domain"/>
</dbReference>
<sequence>MFRVVLATLLSATVLLPVANAKQVTISGSTSVSRIMEVIADEFNATHDSSYIAVQGIGSTAGITLVDKGVSEIGMSSRYLNEGEYSEQLTVLTIAYDGLGVVVNHANKVEDISRKQLFDIYKGNITNWKQLGGDDLPIAVVTRELSSGSRSSFESLLGLTRVINKHQVSDINPTNLVVSSNSMVKTIVNHNPQAIGFISDGSVDNTVKELMFEGITASQENIRDKKYQLSRPFIIFYKTDTISKDGKEFIQFLKSERANELILQYGYIPAKN</sequence>
<dbReference type="EMBL" id="JAQLOI010000003">
    <property type="protein sequence ID" value="MDB1126088.1"/>
    <property type="molecule type" value="Genomic_DNA"/>
</dbReference>
<dbReference type="PANTHER" id="PTHR30570">
    <property type="entry name" value="PERIPLASMIC PHOSPHATE BINDING COMPONENT OF PHOSPHATE ABC TRANSPORTER"/>
    <property type="match status" value="1"/>
</dbReference>
<dbReference type="PANTHER" id="PTHR30570:SF1">
    <property type="entry name" value="PHOSPHATE-BINDING PROTEIN PSTS"/>
    <property type="match status" value="1"/>
</dbReference>
<evidence type="ECO:0000313" key="5">
    <source>
        <dbReference type="Proteomes" id="UP001210678"/>
    </source>
</evidence>
<feature type="chain" id="PRO_5045288830" evidence="2">
    <location>
        <begin position="22"/>
        <end position="272"/>
    </location>
</feature>
<dbReference type="CDD" id="cd13653">
    <property type="entry name" value="PBP2_phosphate_like_1"/>
    <property type="match status" value="1"/>
</dbReference>
<organism evidence="4 5">
    <name type="scientific">Vibrio algarum</name>
    <dbReference type="NCBI Taxonomy" id="3020714"/>
    <lineage>
        <taxon>Bacteria</taxon>
        <taxon>Pseudomonadati</taxon>
        <taxon>Pseudomonadota</taxon>
        <taxon>Gammaproteobacteria</taxon>
        <taxon>Vibrionales</taxon>
        <taxon>Vibrionaceae</taxon>
        <taxon>Vibrio</taxon>
    </lineage>
</organism>
<accession>A0ABT4YYR5</accession>
<keyword evidence="1 2" id="KW-0732">Signal</keyword>
<evidence type="ECO:0000256" key="1">
    <source>
        <dbReference type="ARBA" id="ARBA00022729"/>
    </source>
</evidence>
<protein>
    <submittedName>
        <fullName evidence="4">Phosphate ABC transporter substrate-binding protein</fullName>
    </submittedName>
</protein>
<proteinExistence type="predicted"/>
<feature type="domain" description="PBP" evidence="3">
    <location>
        <begin position="20"/>
        <end position="256"/>
    </location>
</feature>
<evidence type="ECO:0000313" key="4">
    <source>
        <dbReference type="EMBL" id="MDB1126088.1"/>
    </source>
</evidence>
<gene>
    <name evidence="4" type="ORF">PGX00_21430</name>
</gene>
<dbReference type="SUPFAM" id="SSF53850">
    <property type="entry name" value="Periplasmic binding protein-like II"/>
    <property type="match status" value="1"/>
</dbReference>
<dbReference type="InterPro" id="IPR050811">
    <property type="entry name" value="Phosphate_ABC_transporter"/>
</dbReference>
<evidence type="ECO:0000259" key="3">
    <source>
        <dbReference type="Pfam" id="PF12849"/>
    </source>
</evidence>
<evidence type="ECO:0000256" key="2">
    <source>
        <dbReference type="SAM" id="SignalP"/>
    </source>
</evidence>
<feature type="signal peptide" evidence="2">
    <location>
        <begin position="1"/>
        <end position="21"/>
    </location>
</feature>
<keyword evidence="5" id="KW-1185">Reference proteome</keyword>
<reference evidence="4 5" key="1">
    <citation type="submission" date="2023-01" db="EMBL/GenBank/DDBJ databases">
        <title>Vibrio sp. KJ40-1 sp.nov, isolated from marine algae.</title>
        <authorList>
            <person name="Butt M."/>
            <person name="Kim J.M.J."/>
            <person name="Jeon C.O.C."/>
        </authorList>
    </citation>
    <scope>NUCLEOTIDE SEQUENCE [LARGE SCALE GENOMIC DNA]</scope>
    <source>
        <strain evidence="4 5">KJ40-1</strain>
    </source>
</reference>
<comment type="caution">
    <text evidence="4">The sequence shown here is derived from an EMBL/GenBank/DDBJ whole genome shotgun (WGS) entry which is preliminary data.</text>
</comment>
<dbReference type="Gene3D" id="3.40.190.10">
    <property type="entry name" value="Periplasmic binding protein-like II"/>
    <property type="match status" value="2"/>
</dbReference>
<dbReference type="Pfam" id="PF12849">
    <property type="entry name" value="PBP_like_2"/>
    <property type="match status" value="1"/>
</dbReference>
<dbReference type="Proteomes" id="UP001210678">
    <property type="component" value="Unassembled WGS sequence"/>
</dbReference>
<name>A0ABT4YYR5_9VIBR</name>